<dbReference type="GO" id="GO:0016740">
    <property type="term" value="F:transferase activity"/>
    <property type="evidence" value="ECO:0007669"/>
    <property type="project" value="UniProtKB-KW"/>
</dbReference>
<dbReference type="SFLD" id="SFLDG00358">
    <property type="entry name" value="Main_(cytGST)"/>
    <property type="match status" value="1"/>
</dbReference>
<organism evidence="5 6">
    <name type="scientific">Muricoccus nepalensis</name>
    <dbReference type="NCBI Taxonomy" id="1854500"/>
    <lineage>
        <taxon>Bacteria</taxon>
        <taxon>Pseudomonadati</taxon>
        <taxon>Pseudomonadota</taxon>
        <taxon>Alphaproteobacteria</taxon>
        <taxon>Acetobacterales</taxon>
        <taxon>Roseomonadaceae</taxon>
        <taxon>Muricoccus</taxon>
    </lineage>
</organism>
<dbReference type="AlphaFoldDB" id="A0A502FBV4"/>
<protein>
    <submittedName>
        <fullName evidence="5">Glutathione S-transferase</fullName>
    </submittedName>
</protein>
<comment type="caution">
    <text evidence="5">The sequence shown here is derived from an EMBL/GenBank/DDBJ whole genome shotgun (WGS) entry which is preliminary data.</text>
</comment>
<accession>A0A502FBV4</accession>
<dbReference type="PROSITE" id="PS50405">
    <property type="entry name" value="GST_CTER"/>
    <property type="match status" value="1"/>
</dbReference>
<keyword evidence="6" id="KW-1185">Reference proteome</keyword>
<proteinExistence type="inferred from homology"/>
<dbReference type="InterPro" id="IPR036282">
    <property type="entry name" value="Glutathione-S-Trfase_C_sf"/>
</dbReference>
<evidence type="ECO:0000259" key="3">
    <source>
        <dbReference type="PROSITE" id="PS50404"/>
    </source>
</evidence>
<dbReference type="Gene3D" id="3.40.30.10">
    <property type="entry name" value="Glutaredoxin"/>
    <property type="match status" value="1"/>
</dbReference>
<feature type="domain" description="GST C-terminal" evidence="4">
    <location>
        <begin position="100"/>
        <end position="222"/>
    </location>
</feature>
<keyword evidence="2 5" id="KW-0808">Transferase</keyword>
<evidence type="ECO:0000256" key="1">
    <source>
        <dbReference type="ARBA" id="ARBA00007409"/>
    </source>
</evidence>
<reference evidence="5 6" key="1">
    <citation type="journal article" date="2019" name="Environ. Microbiol.">
        <title>Species interactions and distinct microbial communities in high Arctic permafrost affected cryosols are associated with the CH4 and CO2 gas fluxes.</title>
        <authorList>
            <person name="Altshuler I."/>
            <person name="Hamel J."/>
            <person name="Turney S."/>
            <person name="Magnuson E."/>
            <person name="Levesque R."/>
            <person name="Greer C."/>
            <person name="Whyte L.G."/>
        </authorList>
    </citation>
    <scope>NUCLEOTIDE SEQUENCE [LARGE SCALE GENOMIC DNA]</scope>
    <source>
        <strain evidence="5 6">S9.3B</strain>
    </source>
</reference>
<dbReference type="RefSeq" id="WP_140886326.1">
    <property type="nucleotide sequence ID" value="NZ_RCZP01000038.1"/>
</dbReference>
<dbReference type="InterPro" id="IPR040079">
    <property type="entry name" value="Glutathione_S-Trfase"/>
</dbReference>
<dbReference type="SFLD" id="SFLDG01150">
    <property type="entry name" value="Main.1:_Beta-like"/>
    <property type="match status" value="1"/>
</dbReference>
<dbReference type="PANTHER" id="PTHR44051">
    <property type="entry name" value="GLUTATHIONE S-TRANSFERASE-RELATED"/>
    <property type="match status" value="1"/>
</dbReference>
<sequence>MADTLRNTLRIWGRRNSVNVQKVLWGAGELGLPFERREAGMEHGVVDTPAYRAMNPNGRVPTLEDGEVVLWESNSILRYLALKSLEAAPDGPAARLYPAGAAPRARVERWLDWTLSTLQPAERNLFWGMVRTPVERRDHKAIIASFEATAALWAIVEAQLGHGMPYVEGPDLTLADIVLGAYARRWFGIDMPGGPAIPRVEAWYARLEERPAFQEHIAPPMS</sequence>
<dbReference type="Pfam" id="PF13409">
    <property type="entry name" value="GST_N_2"/>
    <property type="match status" value="1"/>
</dbReference>
<dbReference type="InterPro" id="IPR010987">
    <property type="entry name" value="Glutathione-S-Trfase_C-like"/>
</dbReference>
<dbReference type="EMBL" id="RCZP01000038">
    <property type="protein sequence ID" value="TPG46928.1"/>
    <property type="molecule type" value="Genomic_DNA"/>
</dbReference>
<dbReference type="PANTHER" id="PTHR44051:SF19">
    <property type="entry name" value="DISULFIDE-BOND OXIDOREDUCTASE YFCG"/>
    <property type="match status" value="1"/>
</dbReference>
<evidence type="ECO:0000256" key="2">
    <source>
        <dbReference type="ARBA" id="ARBA00022679"/>
    </source>
</evidence>
<feature type="domain" description="GST N-terminal" evidence="3">
    <location>
        <begin position="7"/>
        <end position="88"/>
    </location>
</feature>
<dbReference type="PROSITE" id="PS50404">
    <property type="entry name" value="GST_NTER"/>
    <property type="match status" value="1"/>
</dbReference>
<dbReference type="Gene3D" id="1.20.1050.10">
    <property type="match status" value="1"/>
</dbReference>
<dbReference type="InterPro" id="IPR004045">
    <property type="entry name" value="Glutathione_S-Trfase_N"/>
</dbReference>
<comment type="similarity">
    <text evidence="1">Belongs to the GST superfamily.</text>
</comment>
<dbReference type="OrthoDB" id="9810080at2"/>
<dbReference type="InterPro" id="IPR036249">
    <property type="entry name" value="Thioredoxin-like_sf"/>
</dbReference>
<name>A0A502FBV4_9PROT</name>
<dbReference type="Proteomes" id="UP000317078">
    <property type="component" value="Unassembled WGS sequence"/>
</dbReference>
<evidence type="ECO:0000259" key="4">
    <source>
        <dbReference type="PROSITE" id="PS50405"/>
    </source>
</evidence>
<dbReference type="FunFam" id="3.40.30.10:FF:000039">
    <property type="entry name" value="Glutathione S-transferase domain"/>
    <property type="match status" value="1"/>
</dbReference>
<dbReference type="SUPFAM" id="SSF52833">
    <property type="entry name" value="Thioredoxin-like"/>
    <property type="match status" value="1"/>
</dbReference>
<dbReference type="SUPFAM" id="SSF47616">
    <property type="entry name" value="GST C-terminal domain-like"/>
    <property type="match status" value="1"/>
</dbReference>
<evidence type="ECO:0000313" key="5">
    <source>
        <dbReference type="EMBL" id="TPG46928.1"/>
    </source>
</evidence>
<gene>
    <name evidence="5" type="ORF">EAH89_24320</name>
</gene>
<dbReference type="SFLD" id="SFLDS00019">
    <property type="entry name" value="Glutathione_Transferase_(cytos"/>
    <property type="match status" value="1"/>
</dbReference>
<dbReference type="CDD" id="cd03047">
    <property type="entry name" value="GST_N_2"/>
    <property type="match status" value="1"/>
</dbReference>
<evidence type="ECO:0000313" key="6">
    <source>
        <dbReference type="Proteomes" id="UP000317078"/>
    </source>
</evidence>